<dbReference type="RefSeq" id="WP_203901571.1">
    <property type="nucleotide sequence ID" value="NZ_BOPF01000019.1"/>
</dbReference>
<dbReference type="AlphaFoldDB" id="A0A8J4DRV4"/>
<gene>
    <name evidence="5" type="ORF">Val02_49550</name>
</gene>
<evidence type="ECO:0000313" key="5">
    <source>
        <dbReference type="EMBL" id="GIJ48069.1"/>
    </source>
</evidence>
<evidence type="ECO:0000256" key="4">
    <source>
        <dbReference type="ARBA" id="ARBA00022801"/>
    </source>
</evidence>
<dbReference type="PANTHER" id="PTHR30302:SF1">
    <property type="entry name" value="HYDROGENASE 2 MATURATION PROTEASE"/>
    <property type="match status" value="1"/>
</dbReference>
<keyword evidence="2" id="KW-0645">Protease</keyword>
<comment type="similarity">
    <text evidence="1">Belongs to the peptidase A31 family.</text>
</comment>
<dbReference type="InterPro" id="IPR023430">
    <property type="entry name" value="Pept_HybD-like_dom_sf"/>
</dbReference>
<dbReference type="Pfam" id="PF01750">
    <property type="entry name" value="HycI"/>
    <property type="match status" value="1"/>
</dbReference>
<evidence type="ECO:0000256" key="1">
    <source>
        <dbReference type="ARBA" id="ARBA00006814"/>
    </source>
</evidence>
<dbReference type="Proteomes" id="UP000619260">
    <property type="component" value="Unassembled WGS sequence"/>
</dbReference>
<dbReference type="EMBL" id="BOPF01000019">
    <property type="protein sequence ID" value="GIJ48069.1"/>
    <property type="molecule type" value="Genomic_DNA"/>
</dbReference>
<dbReference type="GO" id="GO:0008047">
    <property type="term" value="F:enzyme activator activity"/>
    <property type="evidence" value="ECO:0007669"/>
    <property type="project" value="InterPro"/>
</dbReference>
<dbReference type="PANTHER" id="PTHR30302">
    <property type="entry name" value="HYDROGENASE 1 MATURATION PROTEASE"/>
    <property type="match status" value="1"/>
</dbReference>
<name>A0A8J4DRV4_9ACTN</name>
<organism evidence="5 6">
    <name type="scientific">Virgisporangium aliadipatigenens</name>
    <dbReference type="NCBI Taxonomy" id="741659"/>
    <lineage>
        <taxon>Bacteria</taxon>
        <taxon>Bacillati</taxon>
        <taxon>Actinomycetota</taxon>
        <taxon>Actinomycetes</taxon>
        <taxon>Micromonosporales</taxon>
        <taxon>Micromonosporaceae</taxon>
        <taxon>Virgisporangium</taxon>
    </lineage>
</organism>
<dbReference type="GO" id="GO:0016485">
    <property type="term" value="P:protein processing"/>
    <property type="evidence" value="ECO:0007669"/>
    <property type="project" value="TreeGrafter"/>
</dbReference>
<dbReference type="InterPro" id="IPR000671">
    <property type="entry name" value="Peptidase_A31"/>
</dbReference>
<comment type="caution">
    <text evidence="5">The sequence shown here is derived from an EMBL/GenBank/DDBJ whole genome shotgun (WGS) entry which is preliminary data.</text>
</comment>
<dbReference type="GO" id="GO:0004190">
    <property type="term" value="F:aspartic-type endopeptidase activity"/>
    <property type="evidence" value="ECO:0007669"/>
    <property type="project" value="UniProtKB-KW"/>
</dbReference>
<reference evidence="5" key="1">
    <citation type="submission" date="2021-01" db="EMBL/GenBank/DDBJ databases">
        <title>Whole genome shotgun sequence of Virgisporangium aliadipatigenens NBRC 105644.</title>
        <authorList>
            <person name="Komaki H."/>
            <person name="Tamura T."/>
        </authorList>
    </citation>
    <scope>NUCLEOTIDE SEQUENCE</scope>
    <source>
        <strain evidence="5">NBRC 105644</strain>
    </source>
</reference>
<evidence type="ECO:0000256" key="3">
    <source>
        <dbReference type="ARBA" id="ARBA00022750"/>
    </source>
</evidence>
<proteinExistence type="inferred from homology"/>
<keyword evidence="3" id="KW-0064">Aspartyl protease</keyword>
<dbReference type="NCBIfam" id="TIGR00072">
    <property type="entry name" value="hydrog_prot"/>
    <property type="match status" value="1"/>
</dbReference>
<evidence type="ECO:0000256" key="2">
    <source>
        <dbReference type="ARBA" id="ARBA00022670"/>
    </source>
</evidence>
<keyword evidence="4" id="KW-0378">Hydrolase</keyword>
<sequence length="163" mass="17409">MATHPPMSPVVVIGVGNPYRRDDGVGPAVIELLRERRLCGVDLAETDGEAVALIAMWDRRRLAILVDAVCADPPHPGRVHRLTVPRPSIERARAANSHGMDLGDTVELARELGRLPDRMTVYAVEAADTGFGPDLTPAVAAAARHIADEIAADIAANAQRSSR</sequence>
<dbReference type="CDD" id="cd00518">
    <property type="entry name" value="H2MP"/>
    <property type="match status" value="1"/>
</dbReference>
<dbReference type="Gene3D" id="3.40.50.1450">
    <property type="entry name" value="HybD-like"/>
    <property type="match status" value="1"/>
</dbReference>
<protein>
    <submittedName>
        <fullName evidence="5">Peptidase M52</fullName>
    </submittedName>
</protein>
<evidence type="ECO:0000313" key="6">
    <source>
        <dbReference type="Proteomes" id="UP000619260"/>
    </source>
</evidence>
<keyword evidence="6" id="KW-1185">Reference proteome</keyword>
<accession>A0A8J4DRV4</accession>
<dbReference type="SUPFAM" id="SSF53163">
    <property type="entry name" value="HybD-like"/>
    <property type="match status" value="1"/>
</dbReference>